<dbReference type="EMBL" id="LR798388">
    <property type="protein sequence ID" value="CAB5228259.1"/>
    <property type="molecule type" value="Genomic_DNA"/>
</dbReference>
<gene>
    <name evidence="1" type="ORF">UFOVP1086_26</name>
    <name evidence="2" type="ORF">UFOVP1440_26</name>
    <name evidence="3" type="ORF">UFOVP1533_26</name>
</gene>
<accession>A0A6J5QK51</accession>
<dbReference type="EMBL" id="LR797384">
    <property type="protein sequence ID" value="CAB4212669.1"/>
    <property type="molecule type" value="Genomic_DNA"/>
</dbReference>
<name>A0A6J5QK51_9CAUD</name>
<evidence type="ECO:0000313" key="2">
    <source>
        <dbReference type="EMBL" id="CAB4212669.1"/>
    </source>
</evidence>
<protein>
    <submittedName>
        <fullName evidence="1">Uncharacterized protein</fullName>
    </submittedName>
</protein>
<proteinExistence type="predicted"/>
<dbReference type="EMBL" id="LR797027">
    <property type="protein sequence ID" value="CAB4182847.1"/>
    <property type="molecule type" value="Genomic_DNA"/>
</dbReference>
<reference evidence="1" key="1">
    <citation type="submission" date="2020-05" db="EMBL/GenBank/DDBJ databases">
        <authorList>
            <person name="Chiriac C."/>
            <person name="Salcher M."/>
            <person name="Ghai R."/>
            <person name="Kavagutti S V."/>
        </authorList>
    </citation>
    <scope>NUCLEOTIDE SEQUENCE</scope>
</reference>
<sequence length="220" mass="23021">MALNPALGLCESSNNMCFSGGGGDGGAAQARADETARQGRITEGVSNIDKNFSKFDDAFFNQRAKDYSNYATPQVNQQYHQTAANLAYALARGGQSNSSEAARQSGAFESENALARQQIADAATGQAQQARQDVETNRNNLINQLQSTSNPSLAAAGSMREAASLAMRPGFSPIGNLFQNTSATLGAANQGGYYGGPGLNAYGINRNYGASSARNRNVSS</sequence>
<evidence type="ECO:0000313" key="3">
    <source>
        <dbReference type="EMBL" id="CAB5228259.1"/>
    </source>
</evidence>
<evidence type="ECO:0000313" key="1">
    <source>
        <dbReference type="EMBL" id="CAB4182847.1"/>
    </source>
</evidence>
<organism evidence="1">
    <name type="scientific">uncultured Caudovirales phage</name>
    <dbReference type="NCBI Taxonomy" id="2100421"/>
    <lineage>
        <taxon>Viruses</taxon>
        <taxon>Duplodnaviria</taxon>
        <taxon>Heunggongvirae</taxon>
        <taxon>Uroviricota</taxon>
        <taxon>Caudoviricetes</taxon>
        <taxon>Peduoviridae</taxon>
        <taxon>Maltschvirus</taxon>
        <taxon>Maltschvirus maltsch</taxon>
    </lineage>
</organism>